<dbReference type="RefSeq" id="WP_264792862.1">
    <property type="nucleotide sequence ID" value="NZ_AP026867.1"/>
</dbReference>
<proteinExistence type="predicted"/>
<dbReference type="EMBL" id="AP026867">
    <property type="protein sequence ID" value="BDS11713.1"/>
    <property type="molecule type" value="Genomic_DNA"/>
</dbReference>
<gene>
    <name evidence="2" type="ORF">AsAng_0024270</name>
</gene>
<dbReference type="InterPro" id="IPR011465">
    <property type="entry name" value="DUF1571"/>
</dbReference>
<feature type="signal peptide" evidence="1">
    <location>
        <begin position="1"/>
        <end position="20"/>
    </location>
</feature>
<evidence type="ECO:0000313" key="3">
    <source>
        <dbReference type="Proteomes" id="UP001060919"/>
    </source>
</evidence>
<keyword evidence="1" id="KW-0732">Signal</keyword>
<dbReference type="Pfam" id="PF07608">
    <property type="entry name" value="DUF1571"/>
    <property type="match status" value="1"/>
</dbReference>
<feature type="chain" id="PRO_5037893256" evidence="1">
    <location>
        <begin position="21"/>
        <end position="281"/>
    </location>
</feature>
<dbReference type="Proteomes" id="UP001060919">
    <property type="component" value="Chromosome"/>
</dbReference>
<dbReference type="KEGG" id="aup:AsAng_0024270"/>
<evidence type="ECO:0000256" key="1">
    <source>
        <dbReference type="SAM" id="SignalP"/>
    </source>
</evidence>
<sequence length="281" mass="32338">MKSFSSILLLSFCSIVSVSAQDAVTIIGKMRTAISKINKSSFELHSKERFGDKYVYKKMKFHMQESPKKVYMKDLEKGVELLYVVGWNNNKGYINPNGFPWINVSLSVYDSKVVAENHHTVDDAGLGFVNTLLNGFESTVEKAGKEKSSLYTYKGDVTYEGRSCYKIYIVPPTEFKYISYTTKRDQNLMQLSRRIVASDFLMKEKNRLSYTRTIKKGTTLTVPNAYAKKVIVYIDKKTYMPVVQMLYDEKGLFEKYEYKNISLYPKFASNEFTTDCASYGF</sequence>
<organism evidence="2 3">
    <name type="scientific">Aureispira anguillae</name>
    <dbReference type="NCBI Taxonomy" id="2864201"/>
    <lineage>
        <taxon>Bacteria</taxon>
        <taxon>Pseudomonadati</taxon>
        <taxon>Bacteroidota</taxon>
        <taxon>Saprospiria</taxon>
        <taxon>Saprospirales</taxon>
        <taxon>Saprospiraceae</taxon>
        <taxon>Aureispira</taxon>
    </lineage>
</organism>
<keyword evidence="3" id="KW-1185">Reference proteome</keyword>
<reference evidence="2" key="1">
    <citation type="submission" date="2022-09" db="EMBL/GenBank/DDBJ databases">
        <title>Aureispira anguillicida sp. nov., isolated from Leptocephalus of Japanese eel Anguilla japonica.</title>
        <authorList>
            <person name="Yuasa K."/>
            <person name="Mekata T."/>
            <person name="Ikunari K."/>
        </authorList>
    </citation>
    <scope>NUCLEOTIDE SEQUENCE</scope>
    <source>
        <strain evidence="2">EL160426</strain>
    </source>
</reference>
<name>A0A915YEM8_9BACT</name>
<protein>
    <submittedName>
        <fullName evidence="2">DUF1571 domain-containing protein</fullName>
    </submittedName>
</protein>
<evidence type="ECO:0000313" key="2">
    <source>
        <dbReference type="EMBL" id="BDS11713.1"/>
    </source>
</evidence>
<dbReference type="AlphaFoldDB" id="A0A915YEM8"/>
<accession>A0A915YEM8</accession>